<dbReference type="EMBL" id="JAUIZM010000006">
    <property type="protein sequence ID" value="KAK1377913.1"/>
    <property type="molecule type" value="Genomic_DNA"/>
</dbReference>
<organism evidence="3 4">
    <name type="scientific">Heracleum sosnowskyi</name>
    <dbReference type="NCBI Taxonomy" id="360622"/>
    <lineage>
        <taxon>Eukaryota</taxon>
        <taxon>Viridiplantae</taxon>
        <taxon>Streptophyta</taxon>
        <taxon>Embryophyta</taxon>
        <taxon>Tracheophyta</taxon>
        <taxon>Spermatophyta</taxon>
        <taxon>Magnoliopsida</taxon>
        <taxon>eudicotyledons</taxon>
        <taxon>Gunneridae</taxon>
        <taxon>Pentapetalae</taxon>
        <taxon>asterids</taxon>
        <taxon>campanulids</taxon>
        <taxon>Apiales</taxon>
        <taxon>Apiaceae</taxon>
        <taxon>Apioideae</taxon>
        <taxon>apioid superclade</taxon>
        <taxon>Tordylieae</taxon>
        <taxon>Tordyliinae</taxon>
        <taxon>Heracleum</taxon>
    </lineage>
</organism>
<proteinExistence type="predicted"/>
<reference evidence="3" key="2">
    <citation type="submission" date="2023-05" db="EMBL/GenBank/DDBJ databases">
        <authorList>
            <person name="Schelkunov M.I."/>
        </authorList>
    </citation>
    <scope>NUCLEOTIDE SEQUENCE</scope>
    <source>
        <strain evidence="3">Hsosn_3</strain>
        <tissue evidence="3">Leaf</tissue>
    </source>
</reference>
<dbReference type="GO" id="GO:0071944">
    <property type="term" value="C:cell periphery"/>
    <property type="evidence" value="ECO:0007669"/>
    <property type="project" value="TreeGrafter"/>
</dbReference>
<protein>
    <submittedName>
        <fullName evidence="3">Non-classical arabinogalactan protein 30</fullName>
    </submittedName>
</protein>
<keyword evidence="1 2" id="KW-0732">Signal</keyword>
<dbReference type="PANTHER" id="PTHR33470">
    <property type="entry name" value="OS01G0164075 PROTEIN"/>
    <property type="match status" value="1"/>
</dbReference>
<dbReference type="Pfam" id="PF01190">
    <property type="entry name" value="Pollen_Ole_e_1"/>
    <property type="match status" value="1"/>
</dbReference>
<reference evidence="3" key="1">
    <citation type="submission" date="2023-02" db="EMBL/GenBank/DDBJ databases">
        <title>Genome of toxic invasive species Heracleum sosnowskyi carries increased number of genes despite the absence of recent whole-genome duplications.</title>
        <authorList>
            <person name="Schelkunov M."/>
            <person name="Shtratnikova V."/>
            <person name="Makarenko M."/>
            <person name="Klepikova A."/>
            <person name="Omelchenko D."/>
            <person name="Novikova G."/>
            <person name="Obukhova E."/>
            <person name="Bogdanov V."/>
            <person name="Penin A."/>
            <person name="Logacheva M."/>
        </authorList>
    </citation>
    <scope>NUCLEOTIDE SEQUENCE</scope>
    <source>
        <strain evidence="3">Hsosn_3</strain>
        <tissue evidence="3">Leaf</tissue>
    </source>
</reference>
<evidence type="ECO:0000256" key="2">
    <source>
        <dbReference type="SAM" id="SignalP"/>
    </source>
</evidence>
<gene>
    <name evidence="3" type="ORF">POM88_024657</name>
</gene>
<dbReference type="Proteomes" id="UP001237642">
    <property type="component" value="Unassembled WGS sequence"/>
</dbReference>
<sequence length="190" mass="20873">MATNFRFSVLIYAIFLVSALAIFPSISASNSTNVLYYGPNNVSDSKKNINVVVETMVYCQSCELVGSQKFSYDSPINGAVISVLCVDVENDFDYYKTFEANEDGHLYAELKGFMISKNELTLPINSCFVRLVSSPNVYCDFPTNVNYSGGLDGSALRSENKTVSGQHYEAEVYAAGPLAFRPAKCPSNRV</sequence>
<feature type="signal peptide" evidence="2">
    <location>
        <begin position="1"/>
        <end position="21"/>
    </location>
</feature>
<keyword evidence="4" id="KW-1185">Reference proteome</keyword>
<evidence type="ECO:0000256" key="1">
    <source>
        <dbReference type="ARBA" id="ARBA00022729"/>
    </source>
</evidence>
<dbReference type="AlphaFoldDB" id="A0AAD8MN31"/>
<evidence type="ECO:0000313" key="4">
    <source>
        <dbReference type="Proteomes" id="UP001237642"/>
    </source>
</evidence>
<comment type="caution">
    <text evidence="3">The sequence shown here is derived from an EMBL/GenBank/DDBJ whole genome shotgun (WGS) entry which is preliminary data.</text>
</comment>
<accession>A0AAD8MN31</accession>
<feature type="chain" id="PRO_5042129924" evidence="2">
    <location>
        <begin position="22"/>
        <end position="190"/>
    </location>
</feature>
<dbReference type="PANTHER" id="PTHR33470:SF4">
    <property type="entry name" value="OS01G0164025 PROTEIN"/>
    <property type="match status" value="1"/>
</dbReference>
<name>A0AAD8MN31_9APIA</name>
<evidence type="ECO:0000313" key="3">
    <source>
        <dbReference type="EMBL" id="KAK1377913.1"/>
    </source>
</evidence>